<keyword evidence="6" id="KW-0119">Carbohydrate metabolism</keyword>
<feature type="domain" description="Cytidyltransferase-like" evidence="8">
    <location>
        <begin position="49"/>
        <end position="144"/>
    </location>
</feature>
<keyword evidence="5" id="KW-0067">ATP-binding</keyword>
<organism evidence="9 10">
    <name type="scientific">Pseudonocardia zijingensis</name>
    <dbReference type="NCBI Taxonomy" id="153376"/>
    <lineage>
        <taxon>Bacteria</taxon>
        <taxon>Bacillati</taxon>
        <taxon>Actinomycetota</taxon>
        <taxon>Actinomycetes</taxon>
        <taxon>Pseudonocardiales</taxon>
        <taxon>Pseudonocardiaceae</taxon>
        <taxon>Pseudonocardia</taxon>
    </lineage>
</organism>
<keyword evidence="4" id="KW-0547">Nucleotide-binding</keyword>
<dbReference type="SUPFAM" id="SSF52374">
    <property type="entry name" value="Nucleotidylyl transferase"/>
    <property type="match status" value="1"/>
</dbReference>
<proteinExistence type="predicted"/>
<dbReference type="InterPro" id="IPR011914">
    <property type="entry name" value="RfaE_dom_II"/>
</dbReference>
<keyword evidence="2" id="KW-0808">Transferase</keyword>
<evidence type="ECO:0000259" key="8">
    <source>
        <dbReference type="Pfam" id="PF01467"/>
    </source>
</evidence>
<gene>
    <name evidence="9" type="ORF">GCM10009559_72860</name>
</gene>
<dbReference type="EC" id="2.7.7.70" evidence="1"/>
<dbReference type="InterPro" id="IPR050385">
    <property type="entry name" value="Archaeal_FAD_synthase"/>
</dbReference>
<evidence type="ECO:0000256" key="3">
    <source>
        <dbReference type="ARBA" id="ARBA00022695"/>
    </source>
</evidence>
<dbReference type="Gene3D" id="3.40.50.620">
    <property type="entry name" value="HUPs"/>
    <property type="match status" value="1"/>
</dbReference>
<comment type="catalytic activity">
    <reaction evidence="7">
        <text>D-glycero-beta-D-manno-heptose 1-phosphate + ATP + H(+) = ADP-D-glycero-beta-D-manno-heptose + diphosphate</text>
        <dbReference type="Rhea" id="RHEA:27465"/>
        <dbReference type="ChEBI" id="CHEBI:15378"/>
        <dbReference type="ChEBI" id="CHEBI:30616"/>
        <dbReference type="ChEBI" id="CHEBI:33019"/>
        <dbReference type="ChEBI" id="CHEBI:59967"/>
        <dbReference type="ChEBI" id="CHEBI:61593"/>
        <dbReference type="EC" id="2.7.7.70"/>
    </reaction>
</comment>
<evidence type="ECO:0000256" key="1">
    <source>
        <dbReference type="ARBA" id="ARBA00012519"/>
    </source>
</evidence>
<comment type="caution">
    <text evidence="9">The sequence shown here is derived from an EMBL/GenBank/DDBJ whole genome shotgun (WGS) entry which is preliminary data.</text>
</comment>
<keyword evidence="10" id="KW-1185">Reference proteome</keyword>
<dbReference type="Proteomes" id="UP001499967">
    <property type="component" value="Unassembled WGS sequence"/>
</dbReference>
<evidence type="ECO:0000313" key="9">
    <source>
        <dbReference type="EMBL" id="GAA0904980.1"/>
    </source>
</evidence>
<evidence type="ECO:0000256" key="5">
    <source>
        <dbReference type="ARBA" id="ARBA00022840"/>
    </source>
</evidence>
<dbReference type="PANTHER" id="PTHR43793">
    <property type="entry name" value="FAD SYNTHASE"/>
    <property type="match status" value="1"/>
</dbReference>
<dbReference type="EMBL" id="BAAAHP010000271">
    <property type="protein sequence ID" value="GAA0904980.1"/>
    <property type="molecule type" value="Genomic_DNA"/>
</dbReference>
<dbReference type="Pfam" id="PF01467">
    <property type="entry name" value="CTP_transf_like"/>
    <property type="match status" value="1"/>
</dbReference>
<sequence length="184" mass="19510">MVGLPGTAVCTAGALTAELAAREPGRVLGRRDLLTVLAEHRAAGHRIVFTNGCFDVLHRGHVAYLREARELGDVLVVALNSDESVRRLKGPERPVNPLTDRAGVVGALAAVDLVTSFEEDSPVELLDLVRPDVYAKGGDYTPDMLPETPVVRAQGGEVRILGYLPDHSTSAIVARTRAGTGVVS</sequence>
<dbReference type="NCBIfam" id="TIGR00125">
    <property type="entry name" value="cyt_tran_rel"/>
    <property type="match status" value="1"/>
</dbReference>
<protein>
    <recommendedName>
        <fullName evidence="1">D-glycero-beta-D-manno-heptose 1-phosphate adenylyltransferase</fullName>
        <ecNumber evidence="1">2.7.7.70</ecNumber>
    </recommendedName>
</protein>
<evidence type="ECO:0000256" key="4">
    <source>
        <dbReference type="ARBA" id="ARBA00022741"/>
    </source>
</evidence>
<name>A0ABN1NF19_9PSEU</name>
<evidence type="ECO:0000313" key="10">
    <source>
        <dbReference type="Proteomes" id="UP001499967"/>
    </source>
</evidence>
<dbReference type="PANTHER" id="PTHR43793:SF2">
    <property type="entry name" value="BIFUNCTIONAL PROTEIN HLDE"/>
    <property type="match status" value="1"/>
</dbReference>
<evidence type="ECO:0000256" key="7">
    <source>
        <dbReference type="ARBA" id="ARBA00047428"/>
    </source>
</evidence>
<evidence type="ECO:0000256" key="6">
    <source>
        <dbReference type="ARBA" id="ARBA00023277"/>
    </source>
</evidence>
<evidence type="ECO:0000256" key="2">
    <source>
        <dbReference type="ARBA" id="ARBA00022679"/>
    </source>
</evidence>
<dbReference type="InterPro" id="IPR004821">
    <property type="entry name" value="Cyt_trans-like"/>
</dbReference>
<dbReference type="NCBIfam" id="TIGR02199">
    <property type="entry name" value="rfaE_dom_II"/>
    <property type="match status" value="1"/>
</dbReference>
<dbReference type="InterPro" id="IPR014729">
    <property type="entry name" value="Rossmann-like_a/b/a_fold"/>
</dbReference>
<accession>A0ABN1NF19</accession>
<keyword evidence="3" id="KW-0548">Nucleotidyltransferase</keyword>
<reference evidence="9 10" key="1">
    <citation type="journal article" date="2019" name="Int. J. Syst. Evol. Microbiol.">
        <title>The Global Catalogue of Microorganisms (GCM) 10K type strain sequencing project: providing services to taxonomists for standard genome sequencing and annotation.</title>
        <authorList>
            <consortium name="The Broad Institute Genomics Platform"/>
            <consortium name="The Broad Institute Genome Sequencing Center for Infectious Disease"/>
            <person name="Wu L."/>
            <person name="Ma J."/>
        </authorList>
    </citation>
    <scope>NUCLEOTIDE SEQUENCE [LARGE SCALE GENOMIC DNA]</scope>
    <source>
        <strain evidence="9 10">JCM 11117</strain>
    </source>
</reference>